<accession>S4RHH6</accession>
<name>S4RHH6_PETMA</name>
<dbReference type="InterPro" id="IPR036034">
    <property type="entry name" value="PDZ_sf"/>
</dbReference>
<reference evidence="2" key="2">
    <citation type="submission" date="2025-09" db="UniProtKB">
        <authorList>
            <consortium name="Ensembl"/>
        </authorList>
    </citation>
    <scope>IDENTIFICATION</scope>
</reference>
<dbReference type="AlphaFoldDB" id="S4RHH6"/>
<dbReference type="PROSITE" id="PS50106">
    <property type="entry name" value="PDZ"/>
    <property type="match status" value="2"/>
</dbReference>
<sequence length="179" mass="19066">QGAIMIHEVYEEGAAAKDGRLWAGDQILKVNGTDLRSATHEDAINALRASPQLVRLYVYRDEARYRGDDESALHVFTVELLKKAGRGLGLSIVGKKSGNGVFVSEVVHGGAAEADGRLTQGDQILSVDGEDVRSASQETVAAILKCAQGVVKMEVGRMKVGSLLSSRRTSDTSQVSPSD</sequence>
<protein>
    <recommendedName>
        <fullName evidence="1">PDZ domain-containing protein</fullName>
    </recommendedName>
</protein>
<proteinExistence type="predicted"/>
<evidence type="ECO:0000313" key="2">
    <source>
        <dbReference type="Ensembl" id="ENSPMAP00000004658.1"/>
    </source>
</evidence>
<dbReference type="PANTHER" id="PTHR19964:SF92">
    <property type="entry name" value="PATJ HOMOLOG"/>
    <property type="match status" value="1"/>
</dbReference>
<reference evidence="2" key="1">
    <citation type="submission" date="2025-08" db="UniProtKB">
        <authorList>
            <consortium name="Ensembl"/>
        </authorList>
    </citation>
    <scope>IDENTIFICATION</scope>
</reference>
<dbReference type="InterPro" id="IPR051342">
    <property type="entry name" value="PDZ_scaffold"/>
</dbReference>
<dbReference type="GO" id="GO:0005737">
    <property type="term" value="C:cytoplasm"/>
    <property type="evidence" value="ECO:0007669"/>
    <property type="project" value="TreeGrafter"/>
</dbReference>
<dbReference type="Pfam" id="PF00595">
    <property type="entry name" value="PDZ"/>
    <property type="match status" value="2"/>
</dbReference>
<dbReference type="GeneTree" id="ENSGT00940000155136"/>
<dbReference type="OMA" id="AERCCER"/>
<dbReference type="STRING" id="7757.ENSPMAP00000004658"/>
<dbReference type="CDD" id="cd06674">
    <property type="entry name" value="PDZ11_MUPP1-PDZ9_PATJ-like"/>
    <property type="match status" value="1"/>
</dbReference>
<dbReference type="SUPFAM" id="SSF50156">
    <property type="entry name" value="PDZ domain-like"/>
    <property type="match status" value="2"/>
</dbReference>
<dbReference type="Ensembl" id="ENSPMAT00000004677.1">
    <property type="protein sequence ID" value="ENSPMAP00000004658.1"/>
    <property type="gene ID" value="ENSPMAG00000004260.1"/>
</dbReference>
<dbReference type="SMART" id="SM00228">
    <property type="entry name" value="PDZ"/>
    <property type="match status" value="2"/>
</dbReference>
<dbReference type="GO" id="GO:0005923">
    <property type="term" value="C:bicellular tight junction"/>
    <property type="evidence" value="ECO:0007669"/>
    <property type="project" value="TreeGrafter"/>
</dbReference>
<dbReference type="GO" id="GO:0045177">
    <property type="term" value="C:apical part of cell"/>
    <property type="evidence" value="ECO:0007669"/>
    <property type="project" value="TreeGrafter"/>
</dbReference>
<feature type="domain" description="PDZ" evidence="1">
    <location>
        <begin position="1"/>
        <end position="62"/>
    </location>
</feature>
<dbReference type="FunFam" id="2.30.42.10:FF:000058">
    <property type="entry name" value="multiple PDZ domain protein isoform X1"/>
    <property type="match status" value="1"/>
</dbReference>
<dbReference type="HOGENOM" id="CLU_079253_2_0_1"/>
<dbReference type="GO" id="GO:0120192">
    <property type="term" value="P:tight junction assembly"/>
    <property type="evidence" value="ECO:0007669"/>
    <property type="project" value="TreeGrafter"/>
</dbReference>
<evidence type="ECO:0000259" key="1">
    <source>
        <dbReference type="PROSITE" id="PS50106"/>
    </source>
</evidence>
<dbReference type="GO" id="GO:0005886">
    <property type="term" value="C:plasma membrane"/>
    <property type="evidence" value="ECO:0007669"/>
    <property type="project" value="TreeGrafter"/>
</dbReference>
<feature type="domain" description="PDZ" evidence="1">
    <location>
        <begin position="77"/>
        <end position="159"/>
    </location>
</feature>
<dbReference type="Gene3D" id="2.30.42.10">
    <property type="match status" value="2"/>
</dbReference>
<dbReference type="PANTHER" id="PTHR19964">
    <property type="entry name" value="MULTIPLE PDZ DOMAIN PROTEIN"/>
    <property type="match status" value="1"/>
</dbReference>
<dbReference type="InterPro" id="IPR001478">
    <property type="entry name" value="PDZ"/>
</dbReference>
<organism evidence="2">
    <name type="scientific">Petromyzon marinus</name>
    <name type="common">Sea lamprey</name>
    <dbReference type="NCBI Taxonomy" id="7757"/>
    <lineage>
        <taxon>Eukaryota</taxon>
        <taxon>Metazoa</taxon>
        <taxon>Chordata</taxon>
        <taxon>Craniata</taxon>
        <taxon>Vertebrata</taxon>
        <taxon>Cyclostomata</taxon>
        <taxon>Hyperoartia</taxon>
        <taxon>Petromyzontiformes</taxon>
        <taxon>Petromyzontidae</taxon>
        <taxon>Petromyzon</taxon>
    </lineage>
</organism>